<feature type="compositionally biased region" description="Basic residues" evidence="1">
    <location>
        <begin position="78"/>
        <end position="88"/>
    </location>
</feature>
<keyword evidence="2" id="KW-0645">Protease</keyword>
<gene>
    <name evidence="2" type="ORF">PHMEG_0009606</name>
</gene>
<evidence type="ECO:0000313" key="2">
    <source>
        <dbReference type="EMBL" id="OWZ16582.1"/>
    </source>
</evidence>
<proteinExistence type="predicted"/>
<protein>
    <submittedName>
        <fullName evidence="2">Eukaryotic/viral aspartic protease</fullName>
    </submittedName>
</protein>
<dbReference type="GO" id="GO:0006508">
    <property type="term" value="P:proteolysis"/>
    <property type="evidence" value="ECO:0007669"/>
    <property type="project" value="UniProtKB-KW"/>
</dbReference>
<evidence type="ECO:0000256" key="1">
    <source>
        <dbReference type="SAM" id="MobiDB-lite"/>
    </source>
</evidence>
<sequence>MASLYYHASKHLDETPLKYLYRLNVAGIRAKICYPDRTQEEKSEQVLPSRLTLMEVPETATFERKHCARQHGLVRQKKTLSGSKRFRQKAATSTAVQGQCPV</sequence>
<dbReference type="AlphaFoldDB" id="A0A225WGD5"/>
<name>A0A225WGD5_9STRA</name>
<dbReference type="OrthoDB" id="128149at2759"/>
<organism evidence="2 3">
    <name type="scientific">Phytophthora megakarya</name>
    <dbReference type="NCBI Taxonomy" id="4795"/>
    <lineage>
        <taxon>Eukaryota</taxon>
        <taxon>Sar</taxon>
        <taxon>Stramenopiles</taxon>
        <taxon>Oomycota</taxon>
        <taxon>Peronosporomycetes</taxon>
        <taxon>Peronosporales</taxon>
        <taxon>Peronosporaceae</taxon>
        <taxon>Phytophthora</taxon>
    </lineage>
</organism>
<reference evidence="3" key="1">
    <citation type="submission" date="2017-03" db="EMBL/GenBank/DDBJ databases">
        <title>Phytopthora megakarya and P. palmivora, two closely related causual agents of cacao black pod achieved similar genome size and gene model numbers by different mechanisms.</title>
        <authorList>
            <person name="Ali S."/>
            <person name="Shao J."/>
            <person name="Larry D.J."/>
            <person name="Kronmiller B."/>
            <person name="Shen D."/>
            <person name="Strem M.D."/>
            <person name="Melnick R.L."/>
            <person name="Guiltinan M.J."/>
            <person name="Tyler B.M."/>
            <person name="Meinhardt L.W."/>
            <person name="Bailey B.A."/>
        </authorList>
    </citation>
    <scope>NUCLEOTIDE SEQUENCE [LARGE SCALE GENOMIC DNA]</scope>
    <source>
        <strain evidence="3">zdho120</strain>
    </source>
</reference>
<comment type="caution">
    <text evidence="2">The sequence shown here is derived from an EMBL/GenBank/DDBJ whole genome shotgun (WGS) entry which is preliminary data.</text>
</comment>
<dbReference type="GO" id="GO:0008233">
    <property type="term" value="F:peptidase activity"/>
    <property type="evidence" value="ECO:0007669"/>
    <property type="project" value="UniProtKB-KW"/>
</dbReference>
<keyword evidence="3" id="KW-1185">Reference proteome</keyword>
<keyword evidence="2" id="KW-0378">Hydrolase</keyword>
<evidence type="ECO:0000313" key="3">
    <source>
        <dbReference type="Proteomes" id="UP000198211"/>
    </source>
</evidence>
<accession>A0A225WGD5</accession>
<feature type="region of interest" description="Disordered" evidence="1">
    <location>
        <begin position="78"/>
        <end position="102"/>
    </location>
</feature>
<dbReference type="Proteomes" id="UP000198211">
    <property type="component" value="Unassembled WGS sequence"/>
</dbReference>
<feature type="compositionally biased region" description="Polar residues" evidence="1">
    <location>
        <begin position="90"/>
        <end position="102"/>
    </location>
</feature>
<dbReference type="EMBL" id="NBNE01000907">
    <property type="protein sequence ID" value="OWZ16582.1"/>
    <property type="molecule type" value="Genomic_DNA"/>
</dbReference>